<accession>A0A327VRR8</accession>
<feature type="chain" id="PRO_5016378195" evidence="1">
    <location>
        <begin position="18"/>
        <end position="135"/>
    </location>
</feature>
<comment type="caution">
    <text evidence="2">The sequence shown here is derived from an EMBL/GenBank/DDBJ whole genome shotgun (WGS) entry which is preliminary data.</text>
</comment>
<gene>
    <name evidence="2" type="ORF">CLV59_108290</name>
</gene>
<organism evidence="2 3">
    <name type="scientific">Chitinophaga dinghuensis</name>
    <dbReference type="NCBI Taxonomy" id="1539050"/>
    <lineage>
        <taxon>Bacteria</taxon>
        <taxon>Pseudomonadati</taxon>
        <taxon>Bacteroidota</taxon>
        <taxon>Chitinophagia</taxon>
        <taxon>Chitinophagales</taxon>
        <taxon>Chitinophagaceae</taxon>
        <taxon>Chitinophaga</taxon>
    </lineage>
</organism>
<feature type="signal peptide" evidence="1">
    <location>
        <begin position="1"/>
        <end position="17"/>
    </location>
</feature>
<keyword evidence="1" id="KW-0732">Signal</keyword>
<dbReference type="OrthoDB" id="1264548at2"/>
<protein>
    <submittedName>
        <fullName evidence="2">Uncharacterized protein</fullName>
    </submittedName>
</protein>
<reference evidence="2 3" key="1">
    <citation type="submission" date="2018-06" db="EMBL/GenBank/DDBJ databases">
        <title>Genomic Encyclopedia of Archaeal and Bacterial Type Strains, Phase II (KMG-II): from individual species to whole genera.</title>
        <authorList>
            <person name="Goeker M."/>
        </authorList>
    </citation>
    <scope>NUCLEOTIDE SEQUENCE [LARGE SCALE GENOMIC DNA]</scope>
    <source>
        <strain evidence="2 3">DSM 29821</strain>
    </source>
</reference>
<name>A0A327VRR8_9BACT</name>
<evidence type="ECO:0000313" key="3">
    <source>
        <dbReference type="Proteomes" id="UP000249819"/>
    </source>
</evidence>
<keyword evidence="3" id="KW-1185">Reference proteome</keyword>
<dbReference type="AlphaFoldDB" id="A0A327VRR8"/>
<sequence length="135" mass="15158">MLSKLLMVVMLAVTTYGMDVNTNKSQPAAAPLTKEKAKTYTSYPSTWKGVPVLPADQQFMFSSYMLNRSTGVATLMINNPQYSILAGSADCRFYWLNSNIDPNCTGTGCRTWSYYYMPDGTFTSNNIYLIVYCPY</sequence>
<dbReference type="EMBL" id="QLMA01000008">
    <property type="protein sequence ID" value="RAJ76769.1"/>
    <property type="molecule type" value="Genomic_DNA"/>
</dbReference>
<evidence type="ECO:0000256" key="1">
    <source>
        <dbReference type="SAM" id="SignalP"/>
    </source>
</evidence>
<evidence type="ECO:0000313" key="2">
    <source>
        <dbReference type="EMBL" id="RAJ76769.1"/>
    </source>
</evidence>
<proteinExistence type="predicted"/>
<dbReference type="Proteomes" id="UP000249819">
    <property type="component" value="Unassembled WGS sequence"/>
</dbReference>
<dbReference type="RefSeq" id="WP_146616286.1">
    <property type="nucleotide sequence ID" value="NZ_QLMA01000008.1"/>
</dbReference>